<evidence type="ECO:0000313" key="7">
    <source>
        <dbReference type="EMBL" id="CDQ62892.1"/>
    </source>
</evidence>
<gene>
    <name evidence="7" type="ORF">GSONMT00068020001</name>
</gene>
<dbReference type="Pfam" id="PF00069">
    <property type="entry name" value="Pkinase"/>
    <property type="match status" value="1"/>
</dbReference>
<evidence type="ECO:0000313" key="8">
    <source>
        <dbReference type="Proteomes" id="UP000193380"/>
    </source>
</evidence>
<evidence type="ECO:0000256" key="5">
    <source>
        <dbReference type="ARBA" id="ARBA00022840"/>
    </source>
</evidence>
<dbReference type="STRING" id="8022.A0A060W708"/>
<dbReference type="SMART" id="SM00220">
    <property type="entry name" value="S_TKc"/>
    <property type="match status" value="1"/>
</dbReference>
<dbReference type="GO" id="GO:0004674">
    <property type="term" value="F:protein serine/threonine kinase activity"/>
    <property type="evidence" value="ECO:0007669"/>
    <property type="project" value="UniProtKB-KW"/>
</dbReference>
<dbReference type="InterPro" id="IPR000719">
    <property type="entry name" value="Prot_kinase_dom"/>
</dbReference>
<protein>
    <recommendedName>
        <fullName evidence="6">Protein kinase domain-containing protein</fullName>
    </recommendedName>
</protein>
<reference evidence="7" key="1">
    <citation type="journal article" date="2014" name="Nat. Commun.">
        <title>The rainbow trout genome provides novel insights into evolution after whole-genome duplication in vertebrates.</title>
        <authorList>
            <person name="Berthelot C."/>
            <person name="Brunet F."/>
            <person name="Chalopin D."/>
            <person name="Juanchich A."/>
            <person name="Bernard M."/>
            <person name="Noel B."/>
            <person name="Bento P."/>
            <person name="Da Silva C."/>
            <person name="Labadie K."/>
            <person name="Alberti A."/>
            <person name="Aury J.M."/>
            <person name="Louis A."/>
            <person name="Dehais P."/>
            <person name="Bardou P."/>
            <person name="Montfort J."/>
            <person name="Klopp C."/>
            <person name="Cabau C."/>
            <person name="Gaspin C."/>
            <person name="Thorgaard G.H."/>
            <person name="Boussaha M."/>
            <person name="Quillet E."/>
            <person name="Guyomard R."/>
            <person name="Galiana D."/>
            <person name="Bobe J."/>
            <person name="Volff J.N."/>
            <person name="Genet C."/>
            <person name="Wincker P."/>
            <person name="Jaillon O."/>
            <person name="Roest Crollius H."/>
            <person name="Guiguen Y."/>
        </authorList>
    </citation>
    <scope>NUCLEOTIDE SEQUENCE [LARGE SCALE GENOMIC DNA]</scope>
</reference>
<dbReference type="SUPFAM" id="SSF56112">
    <property type="entry name" value="Protein kinase-like (PK-like)"/>
    <property type="match status" value="1"/>
</dbReference>
<evidence type="ECO:0000256" key="3">
    <source>
        <dbReference type="ARBA" id="ARBA00022741"/>
    </source>
</evidence>
<dbReference type="GO" id="GO:0004713">
    <property type="term" value="F:protein tyrosine kinase activity"/>
    <property type="evidence" value="ECO:0007669"/>
    <property type="project" value="TreeGrafter"/>
</dbReference>
<evidence type="ECO:0000256" key="1">
    <source>
        <dbReference type="ARBA" id="ARBA00022527"/>
    </source>
</evidence>
<proteinExistence type="predicted"/>
<keyword evidence="3" id="KW-0547">Nucleotide-binding</keyword>
<dbReference type="GO" id="GO:0005737">
    <property type="term" value="C:cytoplasm"/>
    <property type="evidence" value="ECO:0007669"/>
    <property type="project" value="TreeGrafter"/>
</dbReference>
<keyword evidence="1" id="KW-0723">Serine/threonine-protein kinase</keyword>
<dbReference type="GO" id="GO:0005634">
    <property type="term" value="C:nucleus"/>
    <property type="evidence" value="ECO:0007669"/>
    <property type="project" value="TreeGrafter"/>
</dbReference>
<keyword evidence="4" id="KW-0418">Kinase</keyword>
<dbReference type="InterPro" id="IPR011009">
    <property type="entry name" value="Kinase-like_dom_sf"/>
</dbReference>
<name>A0A060W708_ONCMY</name>
<dbReference type="PANTHER" id="PTHR24058">
    <property type="entry name" value="DUAL SPECIFICITY PROTEIN KINASE"/>
    <property type="match status" value="1"/>
</dbReference>
<keyword evidence="5" id="KW-0067">ATP-binding</keyword>
<keyword evidence="2" id="KW-0808">Transferase</keyword>
<evidence type="ECO:0000256" key="2">
    <source>
        <dbReference type="ARBA" id="ARBA00022679"/>
    </source>
</evidence>
<dbReference type="PROSITE" id="PS50011">
    <property type="entry name" value="PROTEIN_KINASE_DOM"/>
    <property type="match status" value="1"/>
</dbReference>
<dbReference type="Gene3D" id="1.10.510.10">
    <property type="entry name" value="Transferase(Phosphotransferase) domain 1"/>
    <property type="match status" value="1"/>
</dbReference>
<organism evidence="7 8">
    <name type="scientific">Oncorhynchus mykiss</name>
    <name type="common">Rainbow trout</name>
    <name type="synonym">Salmo gairdneri</name>
    <dbReference type="NCBI Taxonomy" id="8022"/>
    <lineage>
        <taxon>Eukaryota</taxon>
        <taxon>Metazoa</taxon>
        <taxon>Chordata</taxon>
        <taxon>Craniata</taxon>
        <taxon>Vertebrata</taxon>
        <taxon>Euteleostomi</taxon>
        <taxon>Actinopterygii</taxon>
        <taxon>Neopterygii</taxon>
        <taxon>Teleostei</taxon>
        <taxon>Protacanthopterygii</taxon>
        <taxon>Salmoniformes</taxon>
        <taxon>Salmonidae</taxon>
        <taxon>Salmoninae</taxon>
        <taxon>Oncorhynchus</taxon>
    </lineage>
</organism>
<dbReference type="Proteomes" id="UP000193380">
    <property type="component" value="Unassembled WGS sequence"/>
</dbReference>
<dbReference type="PaxDb" id="8022-A0A060W708"/>
<feature type="domain" description="Protein kinase" evidence="6">
    <location>
        <begin position="1"/>
        <end position="162"/>
    </location>
</feature>
<dbReference type="InterPro" id="IPR050494">
    <property type="entry name" value="Ser_Thr_dual-spec_kinase"/>
</dbReference>
<evidence type="ECO:0000256" key="4">
    <source>
        <dbReference type="ARBA" id="ARBA00022777"/>
    </source>
</evidence>
<dbReference type="PANTHER" id="PTHR24058:SF46">
    <property type="entry name" value="HOMEODOMAIN-INTERACTING PROTEIN KINASE 4"/>
    <property type="match status" value="1"/>
</dbReference>
<dbReference type="EMBL" id="FR904420">
    <property type="protein sequence ID" value="CDQ62892.1"/>
    <property type="molecule type" value="Genomic_DNA"/>
</dbReference>
<dbReference type="AlphaFoldDB" id="A0A060W708"/>
<evidence type="ECO:0000259" key="6">
    <source>
        <dbReference type="PROSITE" id="PS50011"/>
    </source>
</evidence>
<accession>A0A060W708</accession>
<dbReference type="GO" id="GO:0005524">
    <property type="term" value="F:ATP binding"/>
    <property type="evidence" value="ECO:0007669"/>
    <property type="project" value="UniProtKB-KW"/>
</dbReference>
<reference evidence="7" key="2">
    <citation type="submission" date="2014-03" db="EMBL/GenBank/DDBJ databases">
        <authorList>
            <person name="Genoscope - CEA"/>
        </authorList>
    </citation>
    <scope>NUCLEOTIDE SEQUENCE</scope>
</reference>
<sequence>MVVDHCPFSIKLIDFGSASIFSEVHFVNPIQVEPMFYRSPEILLGLPFCEKVDMWSLGCVMSELFLGWPLYPGYSYVPPPSGTEGRTLGKQQGSTDRRKYILSSLDQMETMEFTEHDPELRNEDVTAEVVNRRSMVQLLKQMLTLDAHQRILPNAALHHPFISMHHLLHNSMANLLV</sequence>